<feature type="coiled-coil region" evidence="1">
    <location>
        <begin position="222"/>
        <end position="253"/>
    </location>
</feature>
<dbReference type="PANTHER" id="PTHR37314">
    <property type="entry name" value="SLR0142 PROTEIN"/>
    <property type="match status" value="1"/>
</dbReference>
<feature type="transmembrane region" description="Helical" evidence="2">
    <location>
        <begin position="178"/>
        <end position="197"/>
    </location>
</feature>
<name>A0A8I0AFH3_9FIRM</name>
<keyword evidence="2" id="KW-0472">Membrane</keyword>
<proteinExistence type="predicted"/>
<keyword evidence="1" id="KW-0175">Coiled coil</keyword>
<evidence type="ECO:0000256" key="1">
    <source>
        <dbReference type="SAM" id="Coils"/>
    </source>
</evidence>
<dbReference type="InterPro" id="IPR010699">
    <property type="entry name" value="DUF1275"/>
</dbReference>
<feature type="transmembrane region" description="Helical" evidence="2">
    <location>
        <begin position="68"/>
        <end position="85"/>
    </location>
</feature>
<dbReference type="EMBL" id="JACOOX010000004">
    <property type="protein sequence ID" value="MBC5662938.1"/>
    <property type="molecule type" value="Genomic_DNA"/>
</dbReference>
<dbReference type="Proteomes" id="UP000615234">
    <property type="component" value="Unassembled WGS sequence"/>
</dbReference>
<keyword evidence="2" id="KW-0812">Transmembrane</keyword>
<sequence length="253" mass="28912">MKVGQNRQAKRQMSEAFITSVFLALSGGFQDAYTYFTRDEVFSNAQTGNVVLMSQHFMMGEWQAGLRYLYPLFAFAFGVFFAEQVQGRFKYAKKLHWRQSILLMEIFILFFVGFLTEGWNMLATVLVSFSCAMQVQTFRKVNGHSYASTMCIGNLRSGTAALSVYLREKKPEQLEMSLYYFGVILFFAVGAGIGGILSVHLGFHAIWVSSGLLLISFLLMFKDRLEKDVHELEDDLEEDIQKLGTQLREEIKK</sequence>
<dbReference type="RefSeq" id="WP_181986485.1">
    <property type="nucleotide sequence ID" value="NZ_JACOOX010000004.1"/>
</dbReference>
<gene>
    <name evidence="3" type="ORF">H8S09_08535</name>
</gene>
<accession>A0A8I0AFH3</accession>
<dbReference type="AlphaFoldDB" id="A0A8I0AFH3"/>
<dbReference type="PANTHER" id="PTHR37314:SF4">
    <property type="entry name" value="UPF0700 TRANSMEMBRANE PROTEIN YOAK"/>
    <property type="match status" value="1"/>
</dbReference>
<comment type="caution">
    <text evidence="3">The sequence shown here is derived from an EMBL/GenBank/DDBJ whole genome shotgun (WGS) entry which is preliminary data.</text>
</comment>
<dbReference type="Pfam" id="PF06912">
    <property type="entry name" value="DUF1275"/>
    <property type="match status" value="1"/>
</dbReference>
<evidence type="ECO:0000313" key="4">
    <source>
        <dbReference type="Proteomes" id="UP000615234"/>
    </source>
</evidence>
<feature type="transmembrane region" description="Helical" evidence="2">
    <location>
        <begin position="203"/>
        <end position="221"/>
    </location>
</feature>
<evidence type="ECO:0000256" key="2">
    <source>
        <dbReference type="SAM" id="Phobius"/>
    </source>
</evidence>
<keyword evidence="2" id="KW-1133">Transmembrane helix</keyword>
<organism evidence="3 4">
    <name type="scientific">Coprococcus hominis</name>
    <name type="common">ex Liu et al. 2022</name>
    <dbReference type="NCBI Taxonomy" id="2763039"/>
    <lineage>
        <taxon>Bacteria</taxon>
        <taxon>Bacillati</taxon>
        <taxon>Bacillota</taxon>
        <taxon>Clostridia</taxon>
        <taxon>Lachnospirales</taxon>
        <taxon>Lachnospiraceae</taxon>
        <taxon>Coprococcus</taxon>
    </lineage>
</organism>
<feature type="transmembrane region" description="Helical" evidence="2">
    <location>
        <begin position="106"/>
        <end position="126"/>
    </location>
</feature>
<keyword evidence="4" id="KW-1185">Reference proteome</keyword>
<evidence type="ECO:0000313" key="3">
    <source>
        <dbReference type="EMBL" id="MBC5662938.1"/>
    </source>
</evidence>
<protein>
    <submittedName>
        <fullName evidence="3">DUF1275 domain-containing protein</fullName>
    </submittedName>
</protein>
<reference evidence="3 4" key="1">
    <citation type="submission" date="2020-08" db="EMBL/GenBank/DDBJ databases">
        <title>Genome public.</title>
        <authorList>
            <person name="Liu C."/>
            <person name="Sun Q."/>
        </authorList>
    </citation>
    <scope>NUCLEOTIDE SEQUENCE [LARGE SCALE GENOMIC DNA]</scope>
    <source>
        <strain evidence="3 4">NSJ-10</strain>
    </source>
</reference>